<evidence type="ECO:0000256" key="3">
    <source>
        <dbReference type="ARBA" id="ARBA00022679"/>
    </source>
</evidence>
<evidence type="ECO:0000256" key="2">
    <source>
        <dbReference type="ARBA" id="ARBA00022603"/>
    </source>
</evidence>
<dbReference type="PROSITE" id="PS51679">
    <property type="entry name" value="SAM_MT_C5"/>
    <property type="match status" value="1"/>
</dbReference>
<dbReference type="InterPro" id="IPR001525">
    <property type="entry name" value="C5_MeTfrase"/>
</dbReference>
<comment type="similarity">
    <text evidence="6">Belongs to the class I-like SAM-binding methyltransferase superfamily. C5-methyltransferase family.</text>
</comment>
<dbReference type="Pfam" id="PF00145">
    <property type="entry name" value="DNA_methylase"/>
    <property type="match status" value="1"/>
</dbReference>
<keyword evidence="4 6" id="KW-0949">S-adenosyl-L-methionine</keyword>
<dbReference type="Gene3D" id="3.40.50.150">
    <property type="entry name" value="Vaccinia Virus protein VP39"/>
    <property type="match status" value="1"/>
</dbReference>
<keyword evidence="5" id="KW-0680">Restriction system</keyword>
<evidence type="ECO:0000313" key="7">
    <source>
        <dbReference type="EMBL" id="MBM0275817.1"/>
    </source>
</evidence>
<reference evidence="7 8" key="1">
    <citation type="submission" date="2021-01" db="EMBL/GenBank/DDBJ databases">
        <title>Draft genome sequence of Micromonospora sp. strain STR1s_6.</title>
        <authorList>
            <person name="Karlyshev A."/>
            <person name="Jawad R."/>
        </authorList>
    </citation>
    <scope>NUCLEOTIDE SEQUENCE [LARGE SCALE GENOMIC DNA]</scope>
    <source>
        <strain evidence="7 8">STR1S-6</strain>
    </source>
</reference>
<name>A0ABS1YEN3_9ACTN</name>
<feature type="active site" evidence="6">
    <location>
        <position position="80"/>
    </location>
</feature>
<dbReference type="PRINTS" id="PR00105">
    <property type="entry name" value="C5METTRFRASE"/>
</dbReference>
<evidence type="ECO:0000256" key="5">
    <source>
        <dbReference type="ARBA" id="ARBA00022747"/>
    </source>
</evidence>
<evidence type="ECO:0000313" key="8">
    <source>
        <dbReference type="Proteomes" id="UP000622245"/>
    </source>
</evidence>
<gene>
    <name evidence="7" type="ORF">JM949_10405</name>
</gene>
<accession>A0ABS1YEN3</accession>
<dbReference type="GO" id="GO:0008168">
    <property type="term" value="F:methyltransferase activity"/>
    <property type="evidence" value="ECO:0007669"/>
    <property type="project" value="UniProtKB-KW"/>
</dbReference>
<dbReference type="PANTHER" id="PTHR10629">
    <property type="entry name" value="CYTOSINE-SPECIFIC METHYLTRANSFERASE"/>
    <property type="match status" value="1"/>
</dbReference>
<dbReference type="EC" id="2.1.1.37" evidence="1"/>
<sequence>MSGEPLNVLELFAGIGGLSLGLQRAGMRIVGHVEINPFCRAILHKHWPEVPCHDDVRTALTWWRSQPRPRVDVVAGGYPCQPDSLAGPRRGTDDERWLWPEMARVIHALRPRYVIGENVLGHRTRGLRFVLRDLERLGYTTRAGVVRACEMGTPHPRPRLFILAHTNSQGRPARRWLEPARTAPVRESRWPAEPGVGRVAHGLPDRVDRVTALGNAVVPAVAEHIGGIILDHHTQRR</sequence>
<organism evidence="7 8">
    <name type="scientific">Micromonospora tarensis</name>
    <dbReference type="NCBI Taxonomy" id="2806100"/>
    <lineage>
        <taxon>Bacteria</taxon>
        <taxon>Bacillati</taxon>
        <taxon>Actinomycetota</taxon>
        <taxon>Actinomycetes</taxon>
        <taxon>Micromonosporales</taxon>
        <taxon>Micromonosporaceae</taxon>
        <taxon>Micromonospora</taxon>
    </lineage>
</organism>
<keyword evidence="3 6" id="KW-0808">Transferase</keyword>
<dbReference type="EMBL" id="JAEVHL010000034">
    <property type="protein sequence ID" value="MBM0275817.1"/>
    <property type="molecule type" value="Genomic_DNA"/>
</dbReference>
<evidence type="ECO:0000256" key="1">
    <source>
        <dbReference type="ARBA" id="ARBA00011975"/>
    </source>
</evidence>
<evidence type="ECO:0000256" key="6">
    <source>
        <dbReference type="PROSITE-ProRule" id="PRU01016"/>
    </source>
</evidence>
<dbReference type="InterPro" id="IPR050390">
    <property type="entry name" value="C5-Methyltransferase"/>
</dbReference>
<keyword evidence="8" id="KW-1185">Reference proteome</keyword>
<dbReference type="RefSeq" id="WP_203148200.1">
    <property type="nucleotide sequence ID" value="NZ_JAEVHL010000034.1"/>
</dbReference>
<evidence type="ECO:0000256" key="4">
    <source>
        <dbReference type="ARBA" id="ARBA00022691"/>
    </source>
</evidence>
<dbReference type="GO" id="GO:0032259">
    <property type="term" value="P:methylation"/>
    <property type="evidence" value="ECO:0007669"/>
    <property type="project" value="UniProtKB-KW"/>
</dbReference>
<dbReference type="SUPFAM" id="SSF53335">
    <property type="entry name" value="S-adenosyl-L-methionine-dependent methyltransferases"/>
    <property type="match status" value="1"/>
</dbReference>
<keyword evidence="2 6" id="KW-0489">Methyltransferase</keyword>
<dbReference type="Proteomes" id="UP000622245">
    <property type="component" value="Unassembled WGS sequence"/>
</dbReference>
<dbReference type="InterPro" id="IPR029063">
    <property type="entry name" value="SAM-dependent_MTases_sf"/>
</dbReference>
<protein>
    <recommendedName>
        <fullName evidence="1">DNA (cytosine-5-)-methyltransferase</fullName>
        <ecNumber evidence="1">2.1.1.37</ecNumber>
    </recommendedName>
</protein>
<proteinExistence type="inferred from homology"/>
<comment type="caution">
    <text evidence="7">The sequence shown here is derived from an EMBL/GenBank/DDBJ whole genome shotgun (WGS) entry which is preliminary data.</text>
</comment>
<dbReference type="PANTHER" id="PTHR10629:SF52">
    <property type="entry name" value="DNA (CYTOSINE-5)-METHYLTRANSFERASE 1"/>
    <property type="match status" value="1"/>
</dbReference>